<keyword evidence="2" id="KW-1185">Reference proteome</keyword>
<dbReference type="Pfam" id="PF03372">
    <property type="entry name" value="Exo_endo_phos"/>
    <property type="match status" value="1"/>
</dbReference>
<dbReference type="KEGG" id="soe:110805391"/>
<accession>A0A9R0KCL5</accession>
<organism evidence="2 3">
    <name type="scientific">Spinacia oleracea</name>
    <name type="common">Spinach</name>
    <dbReference type="NCBI Taxonomy" id="3562"/>
    <lineage>
        <taxon>Eukaryota</taxon>
        <taxon>Viridiplantae</taxon>
        <taxon>Streptophyta</taxon>
        <taxon>Embryophyta</taxon>
        <taxon>Tracheophyta</taxon>
        <taxon>Spermatophyta</taxon>
        <taxon>Magnoliopsida</taxon>
        <taxon>eudicotyledons</taxon>
        <taxon>Gunneridae</taxon>
        <taxon>Pentapetalae</taxon>
        <taxon>Caryophyllales</taxon>
        <taxon>Chenopodiaceae</taxon>
        <taxon>Chenopodioideae</taxon>
        <taxon>Anserineae</taxon>
        <taxon>Spinacia</taxon>
    </lineage>
</organism>
<name>A0A9R0KCL5_SPIOL</name>
<evidence type="ECO:0000313" key="2">
    <source>
        <dbReference type="Proteomes" id="UP000813463"/>
    </source>
</evidence>
<sequence>MNISSWNVRGMNDPSKIVELKKYLSNNRVILVAFIETRVKENNCTKVQKKFGGTWRWETNYNFSPRGRIWNGWKHSILTFQTLYVAEQLIHGIISARNGLFSTHFTAVYGLHTIENRKPLWADLCSLKNTITGPWLVMGDFNAVLLSGDRVNDTAVTNNETRDFEECINSTDLTELKTFGQFFSWTNKGQGNLRICSRIDRAFGNLDWHNKYADSVVEYLNSGLSDHTPLIMRYKVNVKQGGRPFKFFNYMADHKDFLTIVQERWQVEIQGTAMFRIWNKLKGIKTGLKALHHQEFAGLEERIENIRVDLNLIQSQIAIDHTDSQLQNDEKDLSSKLKKFHLIQESAFKQKSRIQWLKLGDSNSKLFFSAMRERNSRNSIDELFDSAGQKLSTNKEITEEIRNFYTALIGTAASSIVGIDVEVVRRGNQLSPVAADSLVKPVTAAEIDRL</sequence>
<dbReference type="GO" id="GO:0003824">
    <property type="term" value="F:catalytic activity"/>
    <property type="evidence" value="ECO:0007669"/>
    <property type="project" value="InterPro"/>
</dbReference>
<reference evidence="3" key="2">
    <citation type="submission" date="2025-08" db="UniProtKB">
        <authorList>
            <consortium name="RefSeq"/>
        </authorList>
    </citation>
    <scope>IDENTIFICATION</scope>
    <source>
        <tissue evidence="3">Leaf</tissue>
    </source>
</reference>
<dbReference type="PANTHER" id="PTHR33710:SF80">
    <property type="entry name" value="ENDONUCLEASE_EXONUCLEASE_PHOSPHATASE"/>
    <property type="match status" value="1"/>
</dbReference>
<proteinExistence type="predicted"/>
<dbReference type="Proteomes" id="UP000813463">
    <property type="component" value="Chromosome 1"/>
</dbReference>
<dbReference type="GeneID" id="110805391"/>
<feature type="domain" description="Endonuclease/exonuclease/phosphatase" evidence="1">
    <location>
        <begin position="5"/>
        <end position="227"/>
    </location>
</feature>
<evidence type="ECO:0000313" key="3">
    <source>
        <dbReference type="RefSeq" id="XP_021866679.2"/>
    </source>
</evidence>
<dbReference type="AlphaFoldDB" id="A0A9R0KCL5"/>
<evidence type="ECO:0000259" key="1">
    <source>
        <dbReference type="Pfam" id="PF03372"/>
    </source>
</evidence>
<dbReference type="Gene3D" id="3.60.10.10">
    <property type="entry name" value="Endonuclease/exonuclease/phosphatase"/>
    <property type="match status" value="1"/>
</dbReference>
<dbReference type="PANTHER" id="PTHR33710">
    <property type="entry name" value="BNAC02G09200D PROTEIN"/>
    <property type="match status" value="1"/>
</dbReference>
<reference evidence="2" key="1">
    <citation type="journal article" date="2021" name="Nat. Commun.">
        <title>Genomic analyses provide insights into spinach domestication and the genetic basis of agronomic traits.</title>
        <authorList>
            <person name="Cai X."/>
            <person name="Sun X."/>
            <person name="Xu C."/>
            <person name="Sun H."/>
            <person name="Wang X."/>
            <person name="Ge C."/>
            <person name="Zhang Z."/>
            <person name="Wang Q."/>
            <person name="Fei Z."/>
            <person name="Jiao C."/>
            <person name="Wang Q."/>
        </authorList>
    </citation>
    <scope>NUCLEOTIDE SEQUENCE [LARGE SCALE GENOMIC DNA]</scope>
    <source>
        <strain evidence="2">cv. Varoflay</strain>
    </source>
</reference>
<protein>
    <recommendedName>
        <fullName evidence="1">Endonuclease/exonuclease/phosphatase domain-containing protein</fullName>
    </recommendedName>
</protein>
<dbReference type="InterPro" id="IPR036691">
    <property type="entry name" value="Endo/exonu/phosph_ase_sf"/>
</dbReference>
<dbReference type="InterPro" id="IPR005135">
    <property type="entry name" value="Endo/exonuclease/phosphatase"/>
</dbReference>
<gene>
    <name evidence="3" type="primary">LOC110805391</name>
</gene>
<dbReference type="RefSeq" id="XP_021866679.2">
    <property type="nucleotide sequence ID" value="XM_022010987.2"/>
</dbReference>
<dbReference type="SUPFAM" id="SSF56219">
    <property type="entry name" value="DNase I-like"/>
    <property type="match status" value="1"/>
</dbReference>